<keyword evidence="2" id="KW-1185">Reference proteome</keyword>
<dbReference type="EMBL" id="JAACXV010013602">
    <property type="protein sequence ID" value="KAF7272996.1"/>
    <property type="molecule type" value="Genomic_DNA"/>
</dbReference>
<comment type="caution">
    <text evidence="1">The sequence shown here is derived from an EMBL/GenBank/DDBJ whole genome shotgun (WGS) entry which is preliminary data.</text>
</comment>
<protein>
    <submittedName>
        <fullName evidence="1">Uncharacterized protein</fullName>
    </submittedName>
</protein>
<reference evidence="1" key="1">
    <citation type="submission" date="2020-08" db="EMBL/GenBank/DDBJ databases">
        <title>Genome sequencing and assembly of the red palm weevil Rhynchophorus ferrugineus.</title>
        <authorList>
            <person name="Dias G.B."/>
            <person name="Bergman C.M."/>
            <person name="Manee M."/>
        </authorList>
    </citation>
    <scope>NUCLEOTIDE SEQUENCE</scope>
    <source>
        <strain evidence="1">AA-2017</strain>
        <tissue evidence="1">Whole larva</tissue>
    </source>
</reference>
<name>A0A834M5R0_RHYFE</name>
<feature type="non-terminal residue" evidence="1">
    <location>
        <position position="1"/>
    </location>
</feature>
<organism evidence="1 2">
    <name type="scientific">Rhynchophorus ferrugineus</name>
    <name type="common">Red palm weevil</name>
    <name type="synonym">Curculio ferrugineus</name>
    <dbReference type="NCBI Taxonomy" id="354439"/>
    <lineage>
        <taxon>Eukaryota</taxon>
        <taxon>Metazoa</taxon>
        <taxon>Ecdysozoa</taxon>
        <taxon>Arthropoda</taxon>
        <taxon>Hexapoda</taxon>
        <taxon>Insecta</taxon>
        <taxon>Pterygota</taxon>
        <taxon>Neoptera</taxon>
        <taxon>Endopterygota</taxon>
        <taxon>Coleoptera</taxon>
        <taxon>Polyphaga</taxon>
        <taxon>Cucujiformia</taxon>
        <taxon>Curculionidae</taxon>
        <taxon>Dryophthorinae</taxon>
        <taxon>Rhynchophorus</taxon>
    </lineage>
</organism>
<dbReference type="AlphaFoldDB" id="A0A834M5R0"/>
<dbReference type="Proteomes" id="UP000625711">
    <property type="component" value="Unassembled WGS sequence"/>
</dbReference>
<accession>A0A834M5R0</accession>
<proteinExistence type="predicted"/>
<evidence type="ECO:0000313" key="2">
    <source>
        <dbReference type="Proteomes" id="UP000625711"/>
    </source>
</evidence>
<gene>
    <name evidence="1" type="ORF">GWI33_014259</name>
</gene>
<evidence type="ECO:0000313" key="1">
    <source>
        <dbReference type="EMBL" id="KAF7272996.1"/>
    </source>
</evidence>
<sequence length="123" mass="13934">GPTIQSQSPRQAAKLDTGFSFNSPLYVLFSRVSFEVLSRLSSKRSDGKVFRECLGAGEKREIKQNVRDARIRSDGDAAERQLNYFQRQEGCCLFFGGEELKPMFFVFCSTVLGLLTEYFSPEI</sequence>